<dbReference type="EMBL" id="JAUKTV010000003">
    <property type="protein sequence ID" value="KAK0742390.1"/>
    <property type="molecule type" value="Genomic_DNA"/>
</dbReference>
<dbReference type="PANTHER" id="PTHR24269:SF16">
    <property type="entry name" value="PROTEIN SLG1"/>
    <property type="match status" value="1"/>
</dbReference>
<feature type="domain" description="WSC" evidence="8">
    <location>
        <begin position="135"/>
        <end position="223"/>
    </location>
</feature>
<keyword evidence="10" id="KW-1185">Reference proteome</keyword>
<proteinExistence type="predicted"/>
<feature type="signal peptide" evidence="7">
    <location>
        <begin position="1"/>
        <end position="20"/>
    </location>
</feature>
<protein>
    <submittedName>
        <fullName evidence="9">WSC domain-containing protein</fullName>
    </submittedName>
</protein>
<sequence length="443" mass="47102">MASTLVNLGLAAVFSSLVQAVPTKPCTRGPPFDHQGCFVSNVNGQKILSAASYADDDMTVGACATFCAGKNSKYFGIEYGRECYCGDSLPAAPAVAASECSFSCPGGGIQTCGAGDRMDLYRNNRYVAPTPATLDVPYLGCFVDSGERVLPHNLLGADDMTAEKCAAHCSGFSYFGVEFGRECFCGDVAPTHQAPESECSFPCAGNPSQVCGAGERINVWGPSPSSSSTTSSTIPSATPVAPGNVGPYEYKGCYTDRGDNHSLTGRVEYLPDMTHEKCAAFCDRYSYPFFGVEYGSQCFCGIRIEDIAELRPIEECAMTCGGDHSQKCGDADRLSVFGKPEGSSNPVNPPTAGLYSYKSCWTDKVDQRSLTESDYRSPDMTVESCAAFCGEQSYEYFGVEYADECYCGNDLGGSAAPEGDCTQLCAGNPTQWCGGPDRLNIYT</sequence>
<feature type="domain" description="WSC" evidence="8">
    <location>
        <begin position="31"/>
        <end position="124"/>
    </location>
</feature>
<dbReference type="InterPro" id="IPR002889">
    <property type="entry name" value="WSC_carb-bd"/>
</dbReference>
<evidence type="ECO:0000256" key="6">
    <source>
        <dbReference type="ARBA" id="ARBA00023180"/>
    </source>
</evidence>
<dbReference type="PANTHER" id="PTHR24269">
    <property type="entry name" value="KREMEN PROTEIN"/>
    <property type="match status" value="1"/>
</dbReference>
<evidence type="ECO:0000313" key="10">
    <source>
        <dbReference type="Proteomes" id="UP001172159"/>
    </source>
</evidence>
<keyword evidence="6" id="KW-0325">Glycoprotein</keyword>
<dbReference type="PROSITE" id="PS51212">
    <property type="entry name" value="WSC"/>
    <property type="match status" value="4"/>
</dbReference>
<comment type="subcellular location">
    <subcellularLocation>
        <location evidence="1">Membrane</location>
        <topology evidence="1">Single-pass membrane protein</topology>
    </subcellularLocation>
</comment>
<name>A0AA40EN52_9PEZI</name>
<keyword evidence="4" id="KW-1133">Transmembrane helix</keyword>
<dbReference type="InterPro" id="IPR051836">
    <property type="entry name" value="Kremen_rcpt"/>
</dbReference>
<evidence type="ECO:0000259" key="8">
    <source>
        <dbReference type="PROSITE" id="PS51212"/>
    </source>
</evidence>
<evidence type="ECO:0000256" key="5">
    <source>
        <dbReference type="ARBA" id="ARBA00023136"/>
    </source>
</evidence>
<feature type="non-terminal residue" evidence="9">
    <location>
        <position position="443"/>
    </location>
</feature>
<feature type="chain" id="PRO_5041465627" evidence="7">
    <location>
        <begin position="21"/>
        <end position="443"/>
    </location>
</feature>
<keyword evidence="5" id="KW-0472">Membrane</keyword>
<organism evidence="9 10">
    <name type="scientific">Apiosordaria backusii</name>
    <dbReference type="NCBI Taxonomy" id="314023"/>
    <lineage>
        <taxon>Eukaryota</taxon>
        <taxon>Fungi</taxon>
        <taxon>Dikarya</taxon>
        <taxon>Ascomycota</taxon>
        <taxon>Pezizomycotina</taxon>
        <taxon>Sordariomycetes</taxon>
        <taxon>Sordariomycetidae</taxon>
        <taxon>Sordariales</taxon>
        <taxon>Lasiosphaeriaceae</taxon>
        <taxon>Apiosordaria</taxon>
    </lineage>
</organism>
<accession>A0AA40EN52</accession>
<feature type="domain" description="WSC" evidence="8">
    <location>
        <begin position="247"/>
        <end position="340"/>
    </location>
</feature>
<evidence type="ECO:0000256" key="1">
    <source>
        <dbReference type="ARBA" id="ARBA00004167"/>
    </source>
</evidence>
<evidence type="ECO:0000256" key="4">
    <source>
        <dbReference type="ARBA" id="ARBA00022989"/>
    </source>
</evidence>
<dbReference type="AlphaFoldDB" id="A0AA40EN52"/>
<comment type="caution">
    <text evidence="9">The sequence shown here is derived from an EMBL/GenBank/DDBJ whole genome shotgun (WGS) entry which is preliminary data.</text>
</comment>
<dbReference type="GO" id="GO:0005886">
    <property type="term" value="C:plasma membrane"/>
    <property type="evidence" value="ECO:0007669"/>
    <property type="project" value="TreeGrafter"/>
</dbReference>
<gene>
    <name evidence="9" type="ORF">B0T21DRAFT_282258</name>
</gene>
<dbReference type="SMART" id="SM00321">
    <property type="entry name" value="WSC"/>
    <property type="match status" value="4"/>
</dbReference>
<evidence type="ECO:0000256" key="3">
    <source>
        <dbReference type="ARBA" id="ARBA00022729"/>
    </source>
</evidence>
<evidence type="ECO:0000256" key="7">
    <source>
        <dbReference type="SAM" id="SignalP"/>
    </source>
</evidence>
<keyword evidence="3 7" id="KW-0732">Signal</keyword>
<dbReference type="Proteomes" id="UP001172159">
    <property type="component" value="Unassembled WGS sequence"/>
</dbReference>
<evidence type="ECO:0000313" key="9">
    <source>
        <dbReference type="EMBL" id="KAK0742390.1"/>
    </source>
</evidence>
<keyword evidence="2" id="KW-0812">Transmembrane</keyword>
<evidence type="ECO:0000256" key="2">
    <source>
        <dbReference type="ARBA" id="ARBA00022692"/>
    </source>
</evidence>
<dbReference type="Pfam" id="PF01822">
    <property type="entry name" value="WSC"/>
    <property type="match status" value="4"/>
</dbReference>
<reference evidence="9" key="1">
    <citation type="submission" date="2023-06" db="EMBL/GenBank/DDBJ databases">
        <title>Genome-scale phylogeny and comparative genomics of the fungal order Sordariales.</title>
        <authorList>
            <consortium name="Lawrence Berkeley National Laboratory"/>
            <person name="Hensen N."/>
            <person name="Bonometti L."/>
            <person name="Westerberg I."/>
            <person name="Brannstrom I.O."/>
            <person name="Guillou S."/>
            <person name="Cros-Aarteil S."/>
            <person name="Calhoun S."/>
            <person name="Haridas S."/>
            <person name="Kuo A."/>
            <person name="Mondo S."/>
            <person name="Pangilinan J."/>
            <person name="Riley R."/>
            <person name="Labutti K."/>
            <person name="Andreopoulos B."/>
            <person name="Lipzen A."/>
            <person name="Chen C."/>
            <person name="Yanf M."/>
            <person name="Daum C."/>
            <person name="Ng V."/>
            <person name="Clum A."/>
            <person name="Steindorff A."/>
            <person name="Ohm R."/>
            <person name="Martin F."/>
            <person name="Silar P."/>
            <person name="Natvig D."/>
            <person name="Lalanne C."/>
            <person name="Gautier V."/>
            <person name="Ament-Velasquez S.L."/>
            <person name="Kruys A."/>
            <person name="Hutchinson M.I."/>
            <person name="Powell A.J."/>
            <person name="Barry K."/>
            <person name="Miller A.N."/>
            <person name="Grigoriev I.V."/>
            <person name="Debuchy R."/>
            <person name="Gladieux P."/>
            <person name="Thoren M.H."/>
            <person name="Johannesson H."/>
        </authorList>
    </citation>
    <scope>NUCLEOTIDE SEQUENCE</scope>
    <source>
        <strain evidence="9">CBS 540.89</strain>
    </source>
</reference>
<feature type="domain" description="WSC" evidence="8">
    <location>
        <begin position="354"/>
        <end position="443"/>
    </location>
</feature>